<feature type="transmembrane region" description="Helical" evidence="1">
    <location>
        <begin position="86"/>
        <end position="103"/>
    </location>
</feature>
<feature type="transmembrane region" description="Helical" evidence="1">
    <location>
        <begin position="53"/>
        <end position="74"/>
    </location>
</feature>
<reference evidence="2 3" key="1">
    <citation type="submission" date="2020-03" db="EMBL/GenBank/DDBJ databases">
        <title>Salinimicrobium sp. nov, isolated from SCS.</title>
        <authorList>
            <person name="Cao W.R."/>
        </authorList>
    </citation>
    <scope>NUCLEOTIDE SEQUENCE [LARGE SCALE GENOMIC DNA]</scope>
    <source>
        <strain evidence="3">J15B91</strain>
    </source>
</reference>
<evidence type="ECO:0008006" key="4">
    <source>
        <dbReference type="Google" id="ProtNLM"/>
    </source>
</evidence>
<dbReference type="EMBL" id="JAAVJR010000001">
    <property type="protein sequence ID" value="NJW51640.1"/>
    <property type="molecule type" value="Genomic_DNA"/>
</dbReference>
<gene>
    <name evidence="2" type="ORF">HC175_01760</name>
</gene>
<keyword evidence="1" id="KW-0472">Membrane</keyword>
<comment type="caution">
    <text evidence="2">The sequence shown here is derived from an EMBL/GenBank/DDBJ whole genome shotgun (WGS) entry which is preliminary data.</text>
</comment>
<evidence type="ECO:0000256" key="1">
    <source>
        <dbReference type="SAM" id="Phobius"/>
    </source>
</evidence>
<accession>A0ABX1CTM5</accession>
<evidence type="ECO:0000313" key="3">
    <source>
        <dbReference type="Proteomes" id="UP000703674"/>
    </source>
</evidence>
<name>A0ABX1CTM5_9FLAO</name>
<organism evidence="2 3">
    <name type="scientific">Salinimicrobium oceani</name>
    <dbReference type="NCBI Taxonomy" id="2722702"/>
    <lineage>
        <taxon>Bacteria</taxon>
        <taxon>Pseudomonadati</taxon>
        <taxon>Bacteroidota</taxon>
        <taxon>Flavobacteriia</taxon>
        <taxon>Flavobacteriales</taxon>
        <taxon>Flavobacteriaceae</taxon>
        <taxon>Salinimicrobium</taxon>
    </lineage>
</organism>
<dbReference type="Proteomes" id="UP000703674">
    <property type="component" value="Unassembled WGS sequence"/>
</dbReference>
<evidence type="ECO:0000313" key="2">
    <source>
        <dbReference type="EMBL" id="NJW51640.1"/>
    </source>
</evidence>
<protein>
    <recommendedName>
        <fullName evidence="4">Multidrug transporter</fullName>
    </recommendedName>
</protein>
<feature type="transmembrane region" description="Helical" evidence="1">
    <location>
        <begin position="12"/>
        <end position="33"/>
    </location>
</feature>
<dbReference type="RefSeq" id="WP_168136792.1">
    <property type="nucleotide sequence ID" value="NZ_JAAVJR010000001.1"/>
</dbReference>
<proteinExistence type="predicted"/>
<keyword evidence="1" id="KW-0812">Transmembrane</keyword>
<sequence length="231" mass="26794">MPETTPKKIFTTLLLIILFLLLLNIGSYFHLILEGGHPEDFFFRKTNFNMEKNLPSIFSSILHFSCAVLLLIIGLKLEEFKKRKPFWFLLSFLFLFTGLDELLRIHEKVGKAISSSIETSGIFLFSWVIPYGIAVIIISLFLIKPFFSLDKKTIRNFLISGFTFLLGAVGVEMFTGWYIEYHNLDLTRLLVIIDAFILSTIEELLEMLGLTYFIYSLLVLKSEHKKLTLRY</sequence>
<keyword evidence="3" id="KW-1185">Reference proteome</keyword>
<feature type="transmembrane region" description="Helical" evidence="1">
    <location>
        <begin position="191"/>
        <end position="220"/>
    </location>
</feature>
<feature type="transmembrane region" description="Helical" evidence="1">
    <location>
        <begin position="123"/>
        <end position="143"/>
    </location>
</feature>
<keyword evidence="1" id="KW-1133">Transmembrane helix</keyword>
<feature type="transmembrane region" description="Helical" evidence="1">
    <location>
        <begin position="155"/>
        <end position="179"/>
    </location>
</feature>